<dbReference type="Pfam" id="PF18933">
    <property type="entry name" value="PsbP_2"/>
    <property type="match status" value="1"/>
</dbReference>
<dbReference type="EMBL" id="PFRH01000094">
    <property type="protein sequence ID" value="PJC52436.1"/>
    <property type="molecule type" value="Genomic_DNA"/>
</dbReference>
<dbReference type="AlphaFoldDB" id="A0A2M8F9Q5"/>
<protein>
    <recommendedName>
        <fullName evidence="3">PsbP C-terminal domain-containing protein</fullName>
    </recommendedName>
</protein>
<gene>
    <name evidence="1" type="ORF">CO030_02815</name>
</gene>
<dbReference type="Gene3D" id="3.40.1000.10">
    <property type="entry name" value="Mog1/PsbP, alpha/beta/alpha sandwich"/>
    <property type="match status" value="1"/>
</dbReference>
<evidence type="ECO:0000313" key="1">
    <source>
        <dbReference type="EMBL" id="PJC52436.1"/>
    </source>
</evidence>
<evidence type="ECO:0008006" key="3">
    <source>
        <dbReference type="Google" id="ProtNLM"/>
    </source>
</evidence>
<reference evidence="2" key="1">
    <citation type="submission" date="2017-09" db="EMBL/GenBank/DDBJ databases">
        <title>Depth-based differentiation of microbial function through sediment-hosted aquifers and enrichment of novel symbionts in the deep terrestrial subsurface.</title>
        <authorList>
            <person name="Probst A.J."/>
            <person name="Ladd B."/>
            <person name="Jarett J.K."/>
            <person name="Geller-Mcgrath D.E."/>
            <person name="Sieber C.M.K."/>
            <person name="Emerson J.B."/>
            <person name="Anantharaman K."/>
            <person name="Thomas B.C."/>
            <person name="Malmstrom R."/>
            <person name="Stieglmeier M."/>
            <person name="Klingl A."/>
            <person name="Woyke T."/>
            <person name="Ryan C.M."/>
            <person name="Banfield J.F."/>
        </authorList>
    </citation>
    <scope>NUCLEOTIDE SEQUENCE [LARGE SCALE GENOMIC DNA]</scope>
</reference>
<evidence type="ECO:0000313" key="2">
    <source>
        <dbReference type="Proteomes" id="UP000231456"/>
    </source>
</evidence>
<proteinExistence type="predicted"/>
<comment type="caution">
    <text evidence="1">The sequence shown here is derived from an EMBL/GenBank/DDBJ whole genome shotgun (WGS) entry which is preliminary data.</text>
</comment>
<dbReference type="Proteomes" id="UP000231456">
    <property type="component" value="Unassembled WGS sequence"/>
</dbReference>
<organism evidence="1 2">
    <name type="scientific">Candidatus Magasanikbacteria bacterium CG_4_9_14_0_2_um_filter_42_11</name>
    <dbReference type="NCBI Taxonomy" id="1974643"/>
    <lineage>
        <taxon>Bacteria</taxon>
        <taxon>Candidatus Magasanikiibacteriota</taxon>
    </lineage>
</organism>
<name>A0A2M8F9Q5_9BACT</name>
<accession>A0A2M8F9Q5</accession>
<sequence length="215" mass="23393">MGKKIALAVGVLVLLGLLAGGVYFYMAVGQSPDDSANFSDTMSDDELDSLMVNDENIALPEDVTFETYTNEEEGITIEYPSDWTVSPGASPTVVVLASPLQNSNDSYQETVSIAAQDISASELSLEEFSTQATNALSQYMENLQITKQGDAQLDGEPAKVVHFSGTYPATDYLSETYQIYTVYDGYVYIITYTGVPDDFEAFMPTVGKMVSSFTF</sequence>